<dbReference type="AlphaFoldDB" id="G3P949"/>
<protein>
    <submittedName>
        <fullName evidence="2">Uncharacterized protein</fullName>
    </submittedName>
</protein>
<reference evidence="2" key="2">
    <citation type="submission" date="2024-04" db="UniProtKB">
        <authorList>
            <consortium name="Ensembl"/>
        </authorList>
    </citation>
    <scope>IDENTIFICATION</scope>
</reference>
<keyword evidence="1" id="KW-0812">Transmembrane</keyword>
<feature type="transmembrane region" description="Helical" evidence="1">
    <location>
        <begin position="76"/>
        <end position="99"/>
    </location>
</feature>
<keyword evidence="1" id="KW-0472">Membrane</keyword>
<evidence type="ECO:0000313" key="2">
    <source>
        <dbReference type="Ensembl" id="ENSGACP00000014123.1"/>
    </source>
</evidence>
<dbReference type="Bgee" id="ENSGACG00000010677">
    <property type="expression patterns" value="Expressed in muscle tissue and 2 other cell types or tissues"/>
</dbReference>
<organism evidence="2">
    <name type="scientific">Gasterosteus aculeatus</name>
    <name type="common">Three-spined stickleback</name>
    <dbReference type="NCBI Taxonomy" id="69293"/>
    <lineage>
        <taxon>Eukaryota</taxon>
        <taxon>Metazoa</taxon>
        <taxon>Chordata</taxon>
        <taxon>Craniata</taxon>
        <taxon>Vertebrata</taxon>
        <taxon>Euteleostomi</taxon>
        <taxon>Actinopterygii</taxon>
        <taxon>Neopterygii</taxon>
        <taxon>Teleostei</taxon>
        <taxon>Neoteleostei</taxon>
        <taxon>Acanthomorphata</taxon>
        <taxon>Eupercaria</taxon>
        <taxon>Perciformes</taxon>
        <taxon>Cottioidei</taxon>
        <taxon>Gasterosteales</taxon>
        <taxon>Gasterosteidae</taxon>
        <taxon>Gasterosteus</taxon>
    </lineage>
</organism>
<dbReference type="eggNOG" id="ENOG502SYIM">
    <property type="taxonomic scope" value="Eukaryota"/>
</dbReference>
<reference evidence="2" key="1">
    <citation type="submission" date="2006-01" db="EMBL/GenBank/DDBJ databases">
        <authorList>
            <person name="Lindblad-Toh K."/>
            <person name="Mauceli E."/>
            <person name="Grabherr M."/>
            <person name="Chang J.L."/>
            <person name="Lander E.S."/>
        </authorList>
    </citation>
    <scope>NUCLEOTIDE SEQUENCE [LARGE SCALE GENOMIC DNA]</scope>
</reference>
<name>G3P949_GASAC</name>
<proteinExistence type="predicted"/>
<dbReference type="InParanoid" id="G3P949"/>
<dbReference type="STRING" id="69293.ENSGACP00000014123"/>
<evidence type="ECO:0000256" key="1">
    <source>
        <dbReference type="SAM" id="Phobius"/>
    </source>
</evidence>
<keyword evidence="1" id="KW-1133">Transmembrane helix</keyword>
<dbReference type="Ensembl" id="ENSGACT00000014148.1">
    <property type="protein sequence ID" value="ENSGACP00000014123.1"/>
    <property type="gene ID" value="ENSGACG00000010677.1"/>
</dbReference>
<sequence>EVGNSHRSLIKEEPVFPKAIWFGAGWWLVQCRISSLNPDVASRCSAQKTQPKSVKVSPEEEDTAPRARWLSQTASTFFLFSSPSPPLLSFFFFFSYVLYSPKHALPWLVKRNQVRCFCEVWSPSTSYCAVNSVSVESKTQWRCGACCIL</sequence>
<accession>G3P949</accession>